<dbReference type="EMBL" id="SJCY01000004">
    <property type="protein sequence ID" value="TDG36319.1"/>
    <property type="molecule type" value="Genomic_DNA"/>
</dbReference>
<keyword evidence="3" id="KW-1185">Reference proteome</keyword>
<reference evidence="2 3" key="1">
    <citation type="submission" date="2019-02" db="EMBL/GenBank/DDBJ databases">
        <title>Pedobacter sp. nov., a novel speices isolated from soil of pinguins habitat in Antarcitica.</title>
        <authorList>
            <person name="He R.-H."/>
        </authorList>
    </citation>
    <scope>NUCLEOTIDE SEQUENCE [LARGE SCALE GENOMIC DNA]</scope>
    <source>
        <strain evidence="2 3">E01020</strain>
    </source>
</reference>
<dbReference type="Pfam" id="PF13585">
    <property type="entry name" value="CHU_C"/>
    <property type="match status" value="1"/>
</dbReference>
<dbReference type="InterPro" id="IPR013783">
    <property type="entry name" value="Ig-like_fold"/>
</dbReference>
<dbReference type="Pfam" id="PF01345">
    <property type="entry name" value="DUF11"/>
    <property type="match status" value="1"/>
</dbReference>
<feature type="domain" description="DUF11" evidence="1">
    <location>
        <begin position="2096"/>
        <end position="2204"/>
    </location>
</feature>
<dbReference type="Gene3D" id="2.60.40.10">
    <property type="entry name" value="Immunoglobulins"/>
    <property type="match status" value="1"/>
</dbReference>
<comment type="caution">
    <text evidence="2">The sequence shown here is derived from an EMBL/GenBank/DDBJ whole genome shotgun (WGS) entry which is preliminary data.</text>
</comment>
<evidence type="ECO:0000313" key="2">
    <source>
        <dbReference type="EMBL" id="TDG36319.1"/>
    </source>
</evidence>
<dbReference type="GO" id="GO:0030246">
    <property type="term" value="F:carbohydrate binding"/>
    <property type="evidence" value="ECO:0007669"/>
    <property type="project" value="InterPro"/>
</dbReference>
<dbReference type="SUPFAM" id="SSF49452">
    <property type="entry name" value="Starch-binding domain-like"/>
    <property type="match status" value="1"/>
</dbReference>
<dbReference type="RefSeq" id="WP_133262049.1">
    <property type="nucleotide sequence ID" value="NZ_SJCY01000004.1"/>
</dbReference>
<dbReference type="OrthoDB" id="976756at2"/>
<proteinExistence type="predicted"/>
<dbReference type="InterPro" id="IPR013784">
    <property type="entry name" value="Carb-bd-like_fold"/>
</dbReference>
<dbReference type="InterPro" id="IPR026341">
    <property type="entry name" value="T9SS_type_B"/>
</dbReference>
<accession>A0A4R5MMG1</accession>
<evidence type="ECO:0000259" key="1">
    <source>
        <dbReference type="Pfam" id="PF01345"/>
    </source>
</evidence>
<dbReference type="NCBIfam" id="TIGR04131">
    <property type="entry name" value="Bac_Flav_CTERM"/>
    <property type="match status" value="1"/>
</dbReference>
<name>A0A4R5MMG1_9SPHI</name>
<organism evidence="2 3">
    <name type="scientific">Pedobacter changchengzhani</name>
    <dbReference type="NCBI Taxonomy" id="2529274"/>
    <lineage>
        <taxon>Bacteria</taxon>
        <taxon>Pseudomonadati</taxon>
        <taxon>Bacteroidota</taxon>
        <taxon>Sphingobacteriia</taxon>
        <taxon>Sphingobacteriales</taxon>
        <taxon>Sphingobacteriaceae</taxon>
        <taxon>Pedobacter</taxon>
    </lineage>
</organism>
<protein>
    <submittedName>
        <fullName evidence="2">T9SS type B sorting domain-containing protein</fullName>
    </submittedName>
</protein>
<sequence>MEKPLLICFSNKRHFSFFKKILFISLLGVFCQLKGFGQSSPEDFDGLIRKEVNDLYLKIIWGDLPMTGAGDSYARLKMTNFIGYQGWNYYYGDVEHNNGYRSYPAGSSSSNIGPYRDYNVQIYYEWGKDCSGCTLKWGTVYRSGTTPKLKAITNLNVTDQVFPLLTWAKGSNIDDSKLNFEVYRNGNYITKLAGNVRNYTDKTVPSSGNYVYSIRTVLSSNAPSDWNHSGNACEPAFNASSFNYVKKAVTATTDQAGRVKLTWPSYNSTKGIGEIIVYKDGEQLINLSESAKTYSDSDVIPGMYYSYTIGFVNDDDDSTPAIDENFRLPIVDGKSLPNGKISGYIKGKTNAGSEGIVVTATSKLKISDNKNSDKYTYSDTTDASGYYQILNVFYGNGADYVMTPAVPGYTKKRFNPDSLSRKLTYDDANKQNVDFTDTASFAISGKVYFTAIKDSLNNDVFLPLQDAEVWIDGKFSTLTTKSDGSYNLGISTPGPHAIQIKFKDHRIDFAGTTDTIRTVNVNKLINDFNFVDNATETLTIKVTASCDAPIGEYVTLKLNSLKTGTTNVNGPPQPIKYGKLLHVSSYDWDKGNPRNPGQQKMGEITMVLPATGFEGQIVQVYENTGINSNKLEYFTKTYNLLKVDLAQKDTTKNIQKSIKINTIPADTTFRPDGSIYKIVPSRKDSVLISDTTYVASVPKMEFIYHDKLQLLINGGNPAFADSVRFNPGGVYKYLLVQNDKHVLDVKIRESYSYRDVNYACILDTGDVYIYDAISDLVDRKEYKLDSLTHAVKYKVKVGAPVLEAPYQKTIQIVGKVGSREANQIISVVVEGERARSATFVTKTPEIPLFVLHDPPGDKSFATISKGTTMSTKMTTQYAGGAGGGAYTDLKIGVGAVAPISGEYSAAVQVTARVEAGADKSSSTSTTFTNTFTEDFSTSGEETLVGADGDVYVGASMNMVYALTDILKYDAVKMDMVRDTALAADLNNFNTTFLYTEYHIKNILLKQLETLYSISKNTFDVTQQKFDSGDKSITIQNLIDLNRSQLEYKASIAAWQKALANNKTNRDKAGAVKLPVGTQGVVGDNISLSAGAVYDNSISMESDTTSSSEVSVYLNGEITVGGVVKSGAANEKTFGGLATFRFNWSEANETSAIKTTTTSYHLEDNDLGDFISIDLKKDKVYGTPVFKVISGSTSCPHEDNTQYRHLPAMQVSGASEQRNVPSDQAAKFEILISNRSESDETVEYAIKLNPLSNPNGARVLVGGQDVTNGQATYFIPTGKSFKLPVEVFRGPLSSVYEDLSLVIFSTCDNTLDDISDANIAKPSVKINAYFQNKCSDIDLFVPGNNWLVNQSNSNKLFVAFSKYDASAASPLTTVGLQYRKINQDYENSLWQTVVTVPKSDLKDKYYDYTFDVSTLPDGKYEIRSIAVCQSVDVNYSPVYSGTIDRVSAVAFGLPTPANGILTSSDVVGVKFNKDIVYTNLANPVKVILKRKDNGQIIPATVTGDGRTFIVKTIPESAMSDYENVELTAIVKNLLDLSGNKVADSVKWDFVVNLSPVYWAPTNVNINAIENVQSNFSAKLKNKSALVQDFSIVKYPAWLTPSYKAGKLVPLGEQNIDFIIDKNLNTGTYTDTVITMADNKRQLLYVIVNVLRTPPNWTVNPSNFKYNMSLTTQFSLNATDTLTSIDVRDKMGVFVGDECRGVADITYDANSKKYVAFITAYSNAANESLSVHFWDTYPGIEYQGLERINFVPNGTVGSADNTFILHPEGVYQTIPLKKGWTWISLNVKNSDMSLKKVLASLKPTEGDVIKTLNSNNVYSQYNKKLGWAGSLDSLNVYNSYMIYLAKPDSLRVLGQFITKNVNVQLNKGWNWAGYPLAVNMELKNYLKNYKPADGSQMVSQEEFAQYNAASDSWSGSLKYLRPGKGYKFYSNGDGFTIPAVVYDPEVNIIPMPDVSPIKDSTTPLVVNNSNTIINSTVNNNMSVNSTNYETNMSVTSVINQGGQIVNDTTNRYETYVYVNNNLVNIVNQTTLQDGQAVGFIPVTGNTGDENKNVVIKVYDKEEKKEYTAKVTQPITNQGDNIIGTIAAPITLVLEGNADIMVSNQISKIRVNVGDTLKYTLTNKNMGPDLAVNTVLIDTLSKAFEFVSASSDVVYDFANHTIKINTLKIAVNESVKSEVILRALKVGTQTLGKGKVTVNNDGNLSNNLIPANTVFVVDKRASEAKILIPTLFTPNGDGINDVFEIVGLNDFYVSNSLTIFNKSYNIVYKKQNYQNDWNGDTLPMGSYGYILKAVDKDGKEVTFRGFITIVYQ</sequence>
<dbReference type="NCBIfam" id="TIGR01451">
    <property type="entry name" value="B_ant_repeat"/>
    <property type="match status" value="1"/>
</dbReference>
<dbReference type="InterPro" id="IPR001434">
    <property type="entry name" value="OmcB-like_DUF11"/>
</dbReference>
<dbReference type="InterPro" id="IPR047589">
    <property type="entry name" value="DUF11_rpt"/>
</dbReference>
<gene>
    <name evidence="2" type="ORF">EZJ43_07265</name>
</gene>
<dbReference type="Proteomes" id="UP000295668">
    <property type="component" value="Unassembled WGS sequence"/>
</dbReference>
<evidence type="ECO:0000313" key="3">
    <source>
        <dbReference type="Proteomes" id="UP000295668"/>
    </source>
</evidence>